<accession>A0A6A6MUL2</accession>
<comment type="caution">
    <text evidence="2">The sequence shown here is derived from an EMBL/GenBank/DDBJ whole genome shotgun (WGS) entry which is preliminary data.</text>
</comment>
<proteinExistence type="predicted"/>
<dbReference type="EMBL" id="JAAGAX010000005">
    <property type="protein sequence ID" value="KAF2316108.1"/>
    <property type="molecule type" value="Genomic_DNA"/>
</dbReference>
<sequence length="346" mass="38682">MKLEQEQHMSSFQAAKDQRPSRMESLISSMAQGKSTVQEVDPSLDFPTIGTSTVHPVTPPTVVDAIGTSTLYPATQPIVIDDSSLAIKKVELSNFDGVDPVAWLARVEQYFAINNTREETKVQLALDSSVDAYIDAFVALVSQIKDIFYTMTLARELELENQFILQSTSQPKRWNDSGFCWSPSGSGYKIDMGKQSYGASVVTKTQPISSVSKLQKLPLQKFLDHNSFGPPKLTFPFTTTTPPRPSSTFSRNRGMQHYTHQEFLELRAKGLYYKCKQPFHPMHECPNKSLRALIIGDDEEKPPDPELGLSELDPPLFEVINEAHFNIMDLPFYSIGGISSPKTLKL</sequence>
<evidence type="ECO:0000313" key="3">
    <source>
        <dbReference type="Proteomes" id="UP000467840"/>
    </source>
</evidence>
<keyword evidence="3" id="KW-1185">Reference proteome</keyword>
<evidence type="ECO:0008006" key="4">
    <source>
        <dbReference type="Google" id="ProtNLM"/>
    </source>
</evidence>
<reference evidence="2 3" key="1">
    <citation type="journal article" date="2020" name="Mol. Plant">
        <title>The Chromosome-Based Rubber Tree Genome Provides New Insights into Spurge Genome Evolution and Rubber Biosynthesis.</title>
        <authorList>
            <person name="Liu J."/>
            <person name="Shi C."/>
            <person name="Shi C.C."/>
            <person name="Li W."/>
            <person name="Zhang Q.J."/>
            <person name="Zhang Y."/>
            <person name="Li K."/>
            <person name="Lu H.F."/>
            <person name="Shi C."/>
            <person name="Zhu S.T."/>
            <person name="Xiao Z.Y."/>
            <person name="Nan H."/>
            <person name="Yue Y."/>
            <person name="Zhu X.G."/>
            <person name="Wu Y."/>
            <person name="Hong X.N."/>
            <person name="Fan G.Y."/>
            <person name="Tong Y."/>
            <person name="Zhang D."/>
            <person name="Mao C.L."/>
            <person name="Liu Y.L."/>
            <person name="Hao S.J."/>
            <person name="Liu W.Q."/>
            <person name="Lv M.Q."/>
            <person name="Zhang H.B."/>
            <person name="Liu Y."/>
            <person name="Hu-Tang G.R."/>
            <person name="Wang J.P."/>
            <person name="Wang J.H."/>
            <person name="Sun Y.H."/>
            <person name="Ni S.B."/>
            <person name="Chen W.B."/>
            <person name="Zhang X.C."/>
            <person name="Jiao Y.N."/>
            <person name="Eichler E.E."/>
            <person name="Li G.H."/>
            <person name="Liu X."/>
            <person name="Gao L.Z."/>
        </authorList>
    </citation>
    <scope>NUCLEOTIDE SEQUENCE [LARGE SCALE GENOMIC DNA]</scope>
    <source>
        <strain evidence="3">cv. GT1</strain>
        <tissue evidence="2">Leaf</tissue>
    </source>
</reference>
<dbReference type="AlphaFoldDB" id="A0A6A6MUL2"/>
<protein>
    <recommendedName>
        <fullName evidence="4">Retrotransposon gag domain-containing protein</fullName>
    </recommendedName>
</protein>
<gene>
    <name evidence="2" type="ORF">GH714_041091</name>
</gene>
<feature type="region of interest" description="Disordered" evidence="1">
    <location>
        <begin position="1"/>
        <end position="34"/>
    </location>
</feature>
<evidence type="ECO:0000313" key="2">
    <source>
        <dbReference type="EMBL" id="KAF2316108.1"/>
    </source>
</evidence>
<organism evidence="2 3">
    <name type="scientific">Hevea brasiliensis</name>
    <name type="common">Para rubber tree</name>
    <name type="synonym">Siphonia brasiliensis</name>
    <dbReference type="NCBI Taxonomy" id="3981"/>
    <lineage>
        <taxon>Eukaryota</taxon>
        <taxon>Viridiplantae</taxon>
        <taxon>Streptophyta</taxon>
        <taxon>Embryophyta</taxon>
        <taxon>Tracheophyta</taxon>
        <taxon>Spermatophyta</taxon>
        <taxon>Magnoliopsida</taxon>
        <taxon>eudicotyledons</taxon>
        <taxon>Gunneridae</taxon>
        <taxon>Pentapetalae</taxon>
        <taxon>rosids</taxon>
        <taxon>fabids</taxon>
        <taxon>Malpighiales</taxon>
        <taxon>Euphorbiaceae</taxon>
        <taxon>Crotonoideae</taxon>
        <taxon>Micrandreae</taxon>
        <taxon>Hevea</taxon>
    </lineage>
</organism>
<evidence type="ECO:0000256" key="1">
    <source>
        <dbReference type="SAM" id="MobiDB-lite"/>
    </source>
</evidence>
<name>A0A6A6MUL2_HEVBR</name>
<dbReference type="Proteomes" id="UP000467840">
    <property type="component" value="Chromosome 15"/>
</dbReference>